<dbReference type="Gene3D" id="3.40.50.10420">
    <property type="entry name" value="NagB/RpiA/CoA transferase-like"/>
    <property type="match status" value="1"/>
</dbReference>
<dbReference type="OrthoDB" id="9794187at2"/>
<keyword evidence="4" id="KW-1185">Reference proteome</keyword>
<feature type="domain" description="LUD" evidence="2">
    <location>
        <begin position="114"/>
        <end position="212"/>
    </location>
</feature>
<dbReference type="Pfam" id="PF02589">
    <property type="entry name" value="LUD_dom"/>
    <property type="match status" value="1"/>
</dbReference>
<evidence type="ECO:0000256" key="1">
    <source>
        <dbReference type="SAM" id="MobiDB-lite"/>
    </source>
</evidence>
<dbReference type="Proteomes" id="UP000199213">
    <property type="component" value="Unassembled WGS sequence"/>
</dbReference>
<dbReference type="PANTHER" id="PTHR43682:SF1">
    <property type="entry name" value="LACTATE UTILIZATION PROTEIN C"/>
    <property type="match status" value="1"/>
</dbReference>
<name>A0A1G9EG75_ACTMZ</name>
<reference evidence="4" key="1">
    <citation type="submission" date="2016-10" db="EMBL/GenBank/DDBJ databases">
        <authorList>
            <person name="Varghese N."/>
            <person name="Submissions S."/>
        </authorList>
    </citation>
    <scope>NUCLEOTIDE SEQUENCE [LARGE SCALE GENOMIC DNA]</scope>
    <source>
        <strain evidence="4">DSM 45460</strain>
    </source>
</reference>
<dbReference type="InterPro" id="IPR003741">
    <property type="entry name" value="LUD_dom"/>
</dbReference>
<dbReference type="AlphaFoldDB" id="A0A1G9EG75"/>
<feature type="compositionally biased region" description="Basic and acidic residues" evidence="1">
    <location>
        <begin position="1"/>
        <end position="10"/>
    </location>
</feature>
<dbReference type="EMBL" id="FNFM01000012">
    <property type="protein sequence ID" value="SDK75061.1"/>
    <property type="molecule type" value="Genomic_DNA"/>
</dbReference>
<dbReference type="InterPro" id="IPR024185">
    <property type="entry name" value="FTHF_cligase-like_sf"/>
</dbReference>
<gene>
    <name evidence="3" type="ORF">SAMN04487820_11227</name>
</gene>
<evidence type="ECO:0000313" key="3">
    <source>
        <dbReference type="EMBL" id="SDK75061.1"/>
    </source>
</evidence>
<sequence length="215" mass="22735">MKRPSRDAREAVLGSVRSALAGGQRGSTDSIPREYSGKRHVESLPDLFRERVAEYRAEVRTTDSSEAPEAVLGALEAAAARRVVVPEGFPARWSEPVAERHDAFGDSPRLSTAALENADAVLTTCTVGIATTGTMVLDHGPGQGRRALTLLPDTHVCLVAASRIVDDVPAALAELDPTGPMTFISGPSATSDIELERVEGVHGPRNLHVVVVGDV</sequence>
<dbReference type="RefSeq" id="WP_092631133.1">
    <property type="nucleotide sequence ID" value="NZ_FNFM01000012.1"/>
</dbReference>
<dbReference type="SUPFAM" id="SSF100950">
    <property type="entry name" value="NagB/RpiA/CoA transferase-like"/>
    <property type="match status" value="1"/>
</dbReference>
<organism evidence="3 4">
    <name type="scientific">Actinopolyspora mzabensis</name>
    <dbReference type="NCBI Taxonomy" id="995066"/>
    <lineage>
        <taxon>Bacteria</taxon>
        <taxon>Bacillati</taxon>
        <taxon>Actinomycetota</taxon>
        <taxon>Actinomycetes</taxon>
        <taxon>Actinopolysporales</taxon>
        <taxon>Actinopolysporaceae</taxon>
        <taxon>Actinopolyspora</taxon>
    </lineage>
</organism>
<protein>
    <submittedName>
        <fullName evidence="3">L-lactate dehydrogenase complex protein LldG</fullName>
    </submittedName>
</protein>
<accession>A0A1G9EG75</accession>
<evidence type="ECO:0000259" key="2">
    <source>
        <dbReference type="Pfam" id="PF02589"/>
    </source>
</evidence>
<feature type="region of interest" description="Disordered" evidence="1">
    <location>
        <begin position="1"/>
        <end position="38"/>
    </location>
</feature>
<dbReference type="PANTHER" id="PTHR43682">
    <property type="entry name" value="LACTATE UTILIZATION PROTEIN C"/>
    <property type="match status" value="1"/>
</dbReference>
<evidence type="ECO:0000313" key="4">
    <source>
        <dbReference type="Proteomes" id="UP000199213"/>
    </source>
</evidence>
<dbReference type="InterPro" id="IPR037171">
    <property type="entry name" value="NagB/RpiA_transferase-like"/>
</dbReference>
<proteinExistence type="predicted"/>